<dbReference type="EMBL" id="OW152813">
    <property type="protein sequence ID" value="CAH2035890.1"/>
    <property type="molecule type" value="Genomic_DNA"/>
</dbReference>
<reference evidence="1" key="1">
    <citation type="submission" date="2022-03" db="EMBL/GenBank/DDBJ databases">
        <authorList>
            <person name="Martin H S."/>
        </authorList>
    </citation>
    <scope>NUCLEOTIDE SEQUENCE</scope>
</reference>
<accession>A0ABN8HNG2</accession>
<name>A0ABN8HNG2_9NEOP</name>
<feature type="non-terminal residue" evidence="1">
    <location>
        <position position="1"/>
    </location>
</feature>
<sequence length="131" mass="14171">MVVSTIKKHPVARKKWSTFAPMAYREKGAAQEELHSLRGKLDDHKGKRVAGQGARDGIFCGGASPGDRAPGSVTRLSQATVIAGQQKAHWRLPGHRPKVRCDACDNAGHATASRHKVHLIPNAKRSARTPI</sequence>
<evidence type="ECO:0000313" key="2">
    <source>
        <dbReference type="Proteomes" id="UP000837857"/>
    </source>
</evidence>
<dbReference type="Proteomes" id="UP000837857">
    <property type="component" value="Chromosome 1"/>
</dbReference>
<gene>
    <name evidence="1" type="ORF">IPOD504_LOCUS745</name>
</gene>
<proteinExistence type="predicted"/>
<keyword evidence="2" id="KW-1185">Reference proteome</keyword>
<protein>
    <submittedName>
        <fullName evidence="1">Uncharacterized protein</fullName>
    </submittedName>
</protein>
<evidence type="ECO:0000313" key="1">
    <source>
        <dbReference type="EMBL" id="CAH2035890.1"/>
    </source>
</evidence>
<organism evidence="1 2">
    <name type="scientific">Iphiclides podalirius</name>
    <name type="common">scarce swallowtail</name>
    <dbReference type="NCBI Taxonomy" id="110791"/>
    <lineage>
        <taxon>Eukaryota</taxon>
        <taxon>Metazoa</taxon>
        <taxon>Ecdysozoa</taxon>
        <taxon>Arthropoda</taxon>
        <taxon>Hexapoda</taxon>
        <taxon>Insecta</taxon>
        <taxon>Pterygota</taxon>
        <taxon>Neoptera</taxon>
        <taxon>Endopterygota</taxon>
        <taxon>Lepidoptera</taxon>
        <taxon>Glossata</taxon>
        <taxon>Ditrysia</taxon>
        <taxon>Papilionoidea</taxon>
        <taxon>Papilionidae</taxon>
        <taxon>Papilioninae</taxon>
        <taxon>Iphiclides</taxon>
    </lineage>
</organism>